<evidence type="ECO:0000313" key="4">
    <source>
        <dbReference type="Proteomes" id="UP000558192"/>
    </source>
</evidence>
<protein>
    <submittedName>
        <fullName evidence="3">Uncharacterized protein (DUF305 family)</fullName>
    </submittedName>
</protein>
<name>A0A7X5Y5P7_9SPHN</name>
<proteinExistence type="predicted"/>
<reference evidence="3 4" key="1">
    <citation type="submission" date="2020-03" db="EMBL/GenBank/DDBJ databases">
        <title>Genomic Encyclopedia of Type Strains, Phase IV (KMG-IV): sequencing the most valuable type-strain genomes for metagenomic binning, comparative biology and taxonomic classification.</title>
        <authorList>
            <person name="Goeker M."/>
        </authorList>
    </citation>
    <scope>NUCLEOTIDE SEQUENCE [LARGE SCALE GENOMIC DNA]</scope>
    <source>
        <strain evidence="3 4">DSM 16846</strain>
    </source>
</reference>
<evidence type="ECO:0000256" key="1">
    <source>
        <dbReference type="SAM" id="Phobius"/>
    </source>
</evidence>
<organism evidence="3 4">
    <name type="scientific">Sphingomonas kaistensis</name>
    <dbReference type="NCBI Taxonomy" id="298708"/>
    <lineage>
        <taxon>Bacteria</taxon>
        <taxon>Pseudomonadati</taxon>
        <taxon>Pseudomonadota</taxon>
        <taxon>Alphaproteobacteria</taxon>
        <taxon>Sphingomonadales</taxon>
        <taxon>Sphingomonadaceae</taxon>
        <taxon>Sphingomonas</taxon>
    </lineage>
</organism>
<accession>A0A7X5Y5P7</accession>
<dbReference type="RefSeq" id="WP_342448471.1">
    <property type="nucleotide sequence ID" value="NZ_JAATJC010000001.1"/>
</dbReference>
<evidence type="ECO:0000259" key="2">
    <source>
        <dbReference type="Pfam" id="PF03713"/>
    </source>
</evidence>
<dbReference type="Gene3D" id="1.20.1260.10">
    <property type="match status" value="1"/>
</dbReference>
<keyword evidence="1" id="KW-1133">Transmembrane helix</keyword>
<sequence length="167" mass="19326">MQQGHEHHQTAGNSMDDAAMMRSHYRMLALNLTISLAIMYFVMFAMINSLGEFIQNVNFFYMALTMWAPMGSLMLLMMSGMYKNKRLNMALHALFALVLVLSFLATRQQWLVGDKQFLRSMIPHHSGAILMCRESSIRDAEIKRLCDEIIPAQQREIDEMKQIMARM</sequence>
<feature type="transmembrane region" description="Helical" evidence="1">
    <location>
        <begin position="89"/>
        <end position="106"/>
    </location>
</feature>
<keyword evidence="1" id="KW-0472">Membrane</keyword>
<feature type="domain" description="DUF305" evidence="2">
    <location>
        <begin position="114"/>
        <end position="163"/>
    </location>
</feature>
<keyword evidence="1" id="KW-0812">Transmembrane</keyword>
<dbReference type="EMBL" id="JAATJC010000001">
    <property type="protein sequence ID" value="NJC05607.1"/>
    <property type="molecule type" value="Genomic_DNA"/>
</dbReference>
<keyword evidence="4" id="KW-1185">Reference proteome</keyword>
<feature type="transmembrane region" description="Helical" evidence="1">
    <location>
        <begin position="28"/>
        <end position="47"/>
    </location>
</feature>
<dbReference type="InterPro" id="IPR005183">
    <property type="entry name" value="DUF305_CopM-like"/>
</dbReference>
<dbReference type="Pfam" id="PF03713">
    <property type="entry name" value="DUF305"/>
    <property type="match status" value="1"/>
</dbReference>
<dbReference type="Proteomes" id="UP000558192">
    <property type="component" value="Unassembled WGS sequence"/>
</dbReference>
<gene>
    <name evidence="3" type="ORF">GGQ97_001400</name>
</gene>
<dbReference type="AlphaFoldDB" id="A0A7X5Y5P7"/>
<dbReference type="InterPro" id="IPR012347">
    <property type="entry name" value="Ferritin-like"/>
</dbReference>
<feature type="transmembrane region" description="Helical" evidence="1">
    <location>
        <begin position="59"/>
        <end position="77"/>
    </location>
</feature>
<comment type="caution">
    <text evidence="3">The sequence shown here is derived from an EMBL/GenBank/DDBJ whole genome shotgun (WGS) entry which is preliminary data.</text>
</comment>
<evidence type="ECO:0000313" key="3">
    <source>
        <dbReference type="EMBL" id="NJC05607.1"/>
    </source>
</evidence>